<evidence type="ECO:0000256" key="2">
    <source>
        <dbReference type="ARBA" id="ARBA00009986"/>
    </source>
</evidence>
<evidence type="ECO:0000256" key="5">
    <source>
        <dbReference type="ARBA" id="ARBA00022827"/>
    </source>
</evidence>
<comment type="similarity">
    <text evidence="3">Belongs to the FAD-binding monooxygenase family.</text>
</comment>
<comment type="similarity">
    <text evidence="2 8">Belongs to the aldehyde dehydrogenase family.</text>
</comment>
<dbReference type="GO" id="GO:0004499">
    <property type="term" value="F:N,N-dimethylaniline monooxygenase activity"/>
    <property type="evidence" value="ECO:0007669"/>
    <property type="project" value="InterPro"/>
</dbReference>
<dbReference type="FunFam" id="3.40.309.10:FF:000009">
    <property type="entry name" value="Aldehyde dehydrogenase A"/>
    <property type="match status" value="1"/>
</dbReference>
<dbReference type="PANTHER" id="PTHR42877">
    <property type="entry name" value="L-ORNITHINE N(5)-MONOOXYGENASE-RELATED"/>
    <property type="match status" value="1"/>
</dbReference>
<dbReference type="GO" id="GO:0050661">
    <property type="term" value="F:NADP binding"/>
    <property type="evidence" value="ECO:0007669"/>
    <property type="project" value="InterPro"/>
</dbReference>
<dbReference type="InterPro" id="IPR020946">
    <property type="entry name" value="Flavin_mOase-like"/>
</dbReference>
<evidence type="ECO:0000256" key="4">
    <source>
        <dbReference type="ARBA" id="ARBA00022630"/>
    </source>
</evidence>
<dbReference type="Pfam" id="PF00743">
    <property type="entry name" value="FMO-like"/>
    <property type="match status" value="1"/>
</dbReference>
<dbReference type="GO" id="GO:0016620">
    <property type="term" value="F:oxidoreductase activity, acting on the aldehyde or oxo group of donors, NAD or NADP as acceptor"/>
    <property type="evidence" value="ECO:0007669"/>
    <property type="project" value="InterPro"/>
</dbReference>
<dbReference type="CDD" id="cd07106">
    <property type="entry name" value="ALDH_AldA-AAD23400"/>
    <property type="match status" value="1"/>
</dbReference>
<evidence type="ECO:0000256" key="8">
    <source>
        <dbReference type="RuleBase" id="RU003345"/>
    </source>
</evidence>
<protein>
    <recommendedName>
        <fullName evidence="10">Aldehyde dehydrogenase domain-containing protein</fullName>
    </recommendedName>
</protein>
<evidence type="ECO:0000256" key="7">
    <source>
        <dbReference type="PROSITE-ProRule" id="PRU10007"/>
    </source>
</evidence>
<evidence type="ECO:0000256" key="9">
    <source>
        <dbReference type="SAM" id="MobiDB-lite"/>
    </source>
</evidence>
<dbReference type="InterPro" id="IPR016161">
    <property type="entry name" value="Ald_DH/histidinol_DH"/>
</dbReference>
<dbReference type="InterPro" id="IPR016160">
    <property type="entry name" value="Ald_DH_CS_CYS"/>
</dbReference>
<dbReference type="AlphaFoldDB" id="A0AA38WXK4"/>
<accession>A0AA38WXK4</accession>
<dbReference type="Gene3D" id="3.40.309.10">
    <property type="entry name" value="Aldehyde Dehydrogenase, Chain A, domain 2"/>
    <property type="match status" value="1"/>
</dbReference>
<dbReference type="SUPFAM" id="SSF51905">
    <property type="entry name" value="FAD/NAD(P)-binding domain"/>
    <property type="match status" value="3"/>
</dbReference>
<feature type="domain" description="Aldehyde dehydrogenase" evidence="10">
    <location>
        <begin position="672"/>
        <end position="1122"/>
    </location>
</feature>
<dbReference type="GO" id="GO:0050660">
    <property type="term" value="F:flavin adenine dinucleotide binding"/>
    <property type="evidence" value="ECO:0007669"/>
    <property type="project" value="InterPro"/>
</dbReference>
<evidence type="ECO:0000259" key="10">
    <source>
        <dbReference type="Pfam" id="PF00171"/>
    </source>
</evidence>
<dbReference type="InterPro" id="IPR044086">
    <property type="entry name" value="LUC3-like"/>
</dbReference>
<dbReference type="FunFam" id="3.40.605.10:FF:000007">
    <property type="entry name" value="NAD/NADP-dependent betaine aldehyde dehydrogenase"/>
    <property type="match status" value="1"/>
</dbReference>
<gene>
    <name evidence="11" type="ORF">H2200_012288</name>
</gene>
<dbReference type="InterPro" id="IPR029510">
    <property type="entry name" value="Ald_DH_CS_GLU"/>
</dbReference>
<evidence type="ECO:0000256" key="1">
    <source>
        <dbReference type="ARBA" id="ARBA00001974"/>
    </source>
</evidence>
<dbReference type="SUPFAM" id="SSF53720">
    <property type="entry name" value="ALDH-like"/>
    <property type="match status" value="1"/>
</dbReference>
<sequence>MTDVRYSSVLVDTPAVTSRAVSLKVAEQVQVVSLGLEEVHEKNERKKMRHYSTEDVLIKTHLFGAKRKLKVIVIGAGVSGLNFFKRAEEQAENLDIVCYEKNTDIGGTWLENRYPGCACDIPSVVYQFPWRPARWSHYWSQSEEIWDYLKTVEQENGFVAKYVKLRHQVESLSWSDIKGCWTISVRDLERDLEFEDRADVIINCTGVLNSWKWPAIPGLQTFRGSLLHSAAWDPEVNLKGKRVAIVGAGSSAVQILPSIYEDVDKIFTWVRSKVWITGDFSQTFVRTDGGNYSYTEDQQKIFADSSHDEYLAYRKMVEEPFNKRFEFIVNGTRAQQNVFDLCNEHMRSKLKTKPELVDKIVPTDFFVGCRRPTPGYGYLESLCGSKTTVFMESLKEVTERGFIDPEGNEQEVDVIICATGFDTSFKPRVPLLVNGMDMRQKWSREQHPPSYLSVALAGVPNYFVSGGAYFPVAHGSFFPLIDSFCNYTLKLIEKIQTENIVSIRPNETRTKQFLRFANSFLKRTAWNGPCSSWFKGGTVDGQPALYPGSRLSFIKLLENPRPEDYDIEYRDPQNLFSFLGQGMHVCEKDGSDLTWYLGSLERGDKSNQHLRKKMAAPDTDRSSDLQTQDTNVKITAVKVPHSRDTVMGSIKDTPLNTEGGFFNIINGEKRSSLRKYNGTNPSNLELLPDVPLASSQDVEDAVSGAKAAFTDWSEVAVERRKELIKQFMDAMETYADQFARLLTLEQGKPLSLAQGEIKTAVFRARELASLELPEVVANEDDRRKALLSSVPLGVCALIVPWNFPVSLSTQKLAAAMVTGNTVILKPSPFTPYCCLKLGELAQQFFPPGVFQVLNGDDEVGPRLTAHPDIDKISFTGSIATGKKVMQSASRTLKRVTLELGGNDACIICDDVDIAETAKKVATMSFINSGQVCIAVKRIYVQESIYDKFLAAFTEYTKSLKIGDGFEDGVFIGPLQNKQQFQIAQKFLKDVELQNLKVVLGGNSMPAGSGLYISPTIVDRPPDTSDLVTEEPFAPIVPLLSWKTEDEVISRANDTKTGLGGSIWSKDIAGATRLARKLQTGTTWINEHATLDPRVPFAGIKESGYGAELGIEGLKGFCNTKVIFVPK</sequence>
<feature type="region of interest" description="Disordered" evidence="9">
    <location>
        <begin position="606"/>
        <end position="627"/>
    </location>
</feature>
<evidence type="ECO:0000256" key="3">
    <source>
        <dbReference type="ARBA" id="ARBA00010139"/>
    </source>
</evidence>
<dbReference type="InterPro" id="IPR016162">
    <property type="entry name" value="Ald_DH_N"/>
</dbReference>
<evidence type="ECO:0000313" key="11">
    <source>
        <dbReference type="EMBL" id="KAJ9602993.1"/>
    </source>
</evidence>
<comment type="cofactor">
    <cofactor evidence="1">
        <name>FAD</name>
        <dbReference type="ChEBI" id="CHEBI:57692"/>
    </cofactor>
</comment>
<dbReference type="PROSITE" id="PS00687">
    <property type="entry name" value="ALDEHYDE_DEHYDR_GLU"/>
    <property type="match status" value="1"/>
</dbReference>
<dbReference type="Pfam" id="PF00171">
    <property type="entry name" value="Aldedh"/>
    <property type="match status" value="1"/>
</dbReference>
<dbReference type="InterPro" id="IPR015590">
    <property type="entry name" value="Aldehyde_DH_dom"/>
</dbReference>
<dbReference type="InterPro" id="IPR036188">
    <property type="entry name" value="FAD/NAD-bd_sf"/>
</dbReference>
<dbReference type="InterPro" id="IPR016163">
    <property type="entry name" value="Ald_DH_C"/>
</dbReference>
<keyword evidence="5" id="KW-0274">FAD</keyword>
<dbReference type="Gene3D" id="3.40.605.10">
    <property type="entry name" value="Aldehyde Dehydrogenase, Chain A, domain 1"/>
    <property type="match status" value="1"/>
</dbReference>
<dbReference type="EMBL" id="JAPDRK010000023">
    <property type="protein sequence ID" value="KAJ9602993.1"/>
    <property type="molecule type" value="Genomic_DNA"/>
</dbReference>
<proteinExistence type="inferred from homology"/>
<name>A0AA38WXK4_9EURO</name>
<dbReference type="Proteomes" id="UP001172673">
    <property type="component" value="Unassembled WGS sequence"/>
</dbReference>
<evidence type="ECO:0000313" key="12">
    <source>
        <dbReference type="Proteomes" id="UP001172673"/>
    </source>
</evidence>
<keyword evidence="6 8" id="KW-0560">Oxidoreductase</keyword>
<dbReference type="PROSITE" id="PS00070">
    <property type="entry name" value="ALDEHYDE_DEHYDR_CYS"/>
    <property type="match status" value="1"/>
</dbReference>
<reference evidence="11" key="1">
    <citation type="submission" date="2022-10" db="EMBL/GenBank/DDBJ databases">
        <title>Culturing micro-colonial fungi from biological soil crusts in the Mojave desert and describing Neophaeococcomyces mojavensis, and introducing the new genera and species Taxawa tesnikishii.</title>
        <authorList>
            <person name="Kurbessoian T."/>
            <person name="Stajich J.E."/>
        </authorList>
    </citation>
    <scope>NUCLEOTIDE SEQUENCE</scope>
    <source>
        <strain evidence="11">TK_41</strain>
    </source>
</reference>
<keyword evidence="12" id="KW-1185">Reference proteome</keyword>
<dbReference type="PANTHER" id="PTHR42877:SF7">
    <property type="entry name" value="FLAVIN-BINDING MONOOXYGENASE-RELATED"/>
    <property type="match status" value="1"/>
</dbReference>
<dbReference type="Gene3D" id="3.50.50.60">
    <property type="entry name" value="FAD/NAD(P)-binding domain"/>
    <property type="match status" value="2"/>
</dbReference>
<dbReference type="InterPro" id="IPR051209">
    <property type="entry name" value="FAD-bind_Monooxygenase_sf"/>
</dbReference>
<organism evidence="11 12">
    <name type="scientific">Cladophialophora chaetospira</name>
    <dbReference type="NCBI Taxonomy" id="386627"/>
    <lineage>
        <taxon>Eukaryota</taxon>
        <taxon>Fungi</taxon>
        <taxon>Dikarya</taxon>
        <taxon>Ascomycota</taxon>
        <taxon>Pezizomycotina</taxon>
        <taxon>Eurotiomycetes</taxon>
        <taxon>Chaetothyriomycetidae</taxon>
        <taxon>Chaetothyriales</taxon>
        <taxon>Herpotrichiellaceae</taxon>
        <taxon>Cladophialophora</taxon>
    </lineage>
</organism>
<evidence type="ECO:0000256" key="6">
    <source>
        <dbReference type="ARBA" id="ARBA00023002"/>
    </source>
</evidence>
<comment type="caution">
    <text evidence="11">The sequence shown here is derived from an EMBL/GenBank/DDBJ whole genome shotgun (WGS) entry which is preliminary data.</text>
</comment>
<keyword evidence="4" id="KW-0285">Flavoprotein</keyword>
<feature type="active site" evidence="7">
    <location>
        <position position="898"/>
    </location>
</feature>